<dbReference type="Pfam" id="PF03401">
    <property type="entry name" value="TctC"/>
    <property type="match status" value="1"/>
</dbReference>
<evidence type="ECO:0000313" key="3">
    <source>
        <dbReference type="Proteomes" id="UP000318590"/>
    </source>
</evidence>
<sequence length="341" mass="35608">MSSKRLTCPVLYWYRSNMEILGGTTMKKLLAIGAIALGYSIAATASLAEDWTPPGPITMHIAFPPGGGSDSQARLIAEELENRFGWTITPQNTPGKAGLIMAKEMQDAPTDGTVFGIGISEALDYGMADGTAGMTPDDVTPIVTTTLAEVAFVVPASKGWETFDDFVEAAKSGETLRVGAITPKIADVTYLLGKAAGIDMNITMVQGGSGMINALYAGDLDAGFVAGAHSKGVKAGELVELVSGMSRPLNLTPDAPLLADLGVPYNLDIYFMYFGPKDMDSAAQAQLAQSISEIVLDETTKAGALLQANFGGGEAISGEALQTFIDDSFVSAKELMQAASE</sequence>
<reference evidence="2 3" key="1">
    <citation type="submission" date="2019-06" db="EMBL/GenBank/DDBJ databases">
        <title>Paenimaribius caenipelagi gen. nov., sp. nov., isolated from a tidal flat.</title>
        <authorList>
            <person name="Yoon J.-H."/>
        </authorList>
    </citation>
    <scope>NUCLEOTIDE SEQUENCE [LARGE SCALE GENOMIC DNA]</scope>
    <source>
        <strain evidence="2 3">JBTF-M29</strain>
    </source>
</reference>
<proteinExistence type="inferred from homology"/>
<organism evidence="2 3">
    <name type="scientific">Palleronia caenipelagi</name>
    <dbReference type="NCBI Taxonomy" id="2489174"/>
    <lineage>
        <taxon>Bacteria</taxon>
        <taxon>Pseudomonadati</taxon>
        <taxon>Pseudomonadota</taxon>
        <taxon>Alphaproteobacteria</taxon>
        <taxon>Rhodobacterales</taxon>
        <taxon>Roseobacteraceae</taxon>
        <taxon>Palleronia</taxon>
    </lineage>
</organism>
<gene>
    <name evidence="2" type="ORF">FEV53_13210</name>
</gene>
<dbReference type="Proteomes" id="UP000318590">
    <property type="component" value="Unassembled WGS sequence"/>
</dbReference>
<comment type="caution">
    <text evidence="2">The sequence shown here is derived from an EMBL/GenBank/DDBJ whole genome shotgun (WGS) entry which is preliminary data.</text>
</comment>
<dbReference type="EMBL" id="VFSV01000025">
    <property type="protein sequence ID" value="TRD17286.1"/>
    <property type="molecule type" value="Genomic_DNA"/>
</dbReference>
<dbReference type="InterPro" id="IPR005064">
    <property type="entry name" value="BUG"/>
</dbReference>
<dbReference type="Gene3D" id="3.40.190.10">
    <property type="entry name" value="Periplasmic binding protein-like II"/>
    <property type="match status" value="1"/>
</dbReference>
<evidence type="ECO:0000256" key="1">
    <source>
        <dbReference type="ARBA" id="ARBA00006987"/>
    </source>
</evidence>
<dbReference type="PANTHER" id="PTHR42928:SF5">
    <property type="entry name" value="BLR1237 PROTEIN"/>
    <property type="match status" value="1"/>
</dbReference>
<protein>
    <submittedName>
        <fullName evidence="2">Tripartite tricarboxylate transporter substrate-binding protein</fullName>
    </submittedName>
</protein>
<dbReference type="OrthoDB" id="8443386at2"/>
<evidence type="ECO:0000313" key="2">
    <source>
        <dbReference type="EMBL" id="TRD17286.1"/>
    </source>
</evidence>
<name>A0A547PT13_9RHOB</name>
<dbReference type="Gene3D" id="3.40.190.150">
    <property type="entry name" value="Bordetella uptake gene, domain 1"/>
    <property type="match status" value="1"/>
</dbReference>
<accession>A0A547PT13</accession>
<keyword evidence="3" id="KW-1185">Reference proteome</keyword>
<dbReference type="InterPro" id="IPR042100">
    <property type="entry name" value="Bug_dom1"/>
</dbReference>
<dbReference type="SUPFAM" id="SSF53850">
    <property type="entry name" value="Periplasmic binding protein-like II"/>
    <property type="match status" value="1"/>
</dbReference>
<dbReference type="AlphaFoldDB" id="A0A547PT13"/>
<comment type="similarity">
    <text evidence="1">Belongs to the UPF0065 (bug) family.</text>
</comment>
<dbReference type="PANTHER" id="PTHR42928">
    <property type="entry name" value="TRICARBOXYLATE-BINDING PROTEIN"/>
    <property type="match status" value="1"/>
</dbReference>